<dbReference type="OMA" id="HWYPRRH"/>
<dbReference type="PANTHER" id="PTHR43917">
    <property type="match status" value="1"/>
</dbReference>
<evidence type="ECO:0000256" key="2">
    <source>
        <dbReference type="ARBA" id="ARBA00022679"/>
    </source>
</evidence>
<reference evidence="5 6" key="1">
    <citation type="submission" date="2015-12" db="EMBL/GenBank/DDBJ databases">
        <title>The genome of Folsomia candida.</title>
        <authorList>
            <person name="Faddeeva A."/>
            <person name="Derks M.F."/>
            <person name="Anvar Y."/>
            <person name="Smit S."/>
            <person name="Van Straalen N."/>
            <person name="Roelofs D."/>
        </authorList>
    </citation>
    <scope>NUCLEOTIDE SEQUENCE [LARGE SCALE GENOMIC DNA]</scope>
    <source>
        <strain evidence="5 6">VU population</strain>
        <tissue evidence="5">Whole body</tissue>
    </source>
</reference>
<dbReference type="SFLD" id="SFLDS00019">
    <property type="entry name" value="Glutathione_Transferase_(cytos"/>
    <property type="match status" value="1"/>
</dbReference>
<dbReference type="GO" id="GO:0006749">
    <property type="term" value="P:glutathione metabolic process"/>
    <property type="evidence" value="ECO:0007669"/>
    <property type="project" value="TreeGrafter"/>
</dbReference>
<comment type="caution">
    <text evidence="5">The sequence shown here is derived from an EMBL/GenBank/DDBJ whole genome shotgun (WGS) entry which is preliminary data.</text>
</comment>
<dbReference type="SUPFAM" id="SSF52833">
    <property type="entry name" value="Thioredoxin-like"/>
    <property type="match status" value="1"/>
</dbReference>
<evidence type="ECO:0000313" key="6">
    <source>
        <dbReference type="Proteomes" id="UP000198287"/>
    </source>
</evidence>
<comment type="catalytic activity">
    <reaction evidence="3">
        <text>RX + glutathione = an S-substituted glutathione + a halide anion + H(+)</text>
        <dbReference type="Rhea" id="RHEA:16437"/>
        <dbReference type="ChEBI" id="CHEBI:15378"/>
        <dbReference type="ChEBI" id="CHEBI:16042"/>
        <dbReference type="ChEBI" id="CHEBI:17792"/>
        <dbReference type="ChEBI" id="CHEBI:57925"/>
        <dbReference type="ChEBI" id="CHEBI:90779"/>
        <dbReference type="EC" id="2.5.1.18"/>
    </reaction>
</comment>
<dbReference type="EMBL" id="LNIX01000001">
    <property type="protein sequence ID" value="OXA65202.1"/>
    <property type="molecule type" value="Genomic_DNA"/>
</dbReference>
<dbReference type="GO" id="GO:0004364">
    <property type="term" value="F:glutathione transferase activity"/>
    <property type="evidence" value="ECO:0007669"/>
    <property type="project" value="UniProtKB-EC"/>
</dbReference>
<gene>
    <name evidence="5" type="ORF">Fcan01_01967</name>
</gene>
<dbReference type="InterPro" id="IPR040079">
    <property type="entry name" value="Glutathione_S-Trfase"/>
</dbReference>
<dbReference type="InterPro" id="IPR004045">
    <property type="entry name" value="Glutathione_S-Trfase_N"/>
</dbReference>
<dbReference type="OrthoDB" id="422574at2759"/>
<evidence type="ECO:0000256" key="3">
    <source>
        <dbReference type="ARBA" id="ARBA00047960"/>
    </source>
</evidence>
<dbReference type="InterPro" id="IPR040077">
    <property type="entry name" value="GST_C_Theta"/>
</dbReference>
<dbReference type="STRING" id="158441.A0A226F5Y6"/>
<proteinExistence type="inferred from homology"/>
<dbReference type="InterPro" id="IPR051369">
    <property type="entry name" value="GST_Theta"/>
</dbReference>
<dbReference type="PROSITE" id="PS50404">
    <property type="entry name" value="GST_NTER"/>
    <property type="match status" value="1"/>
</dbReference>
<dbReference type="Gene3D" id="1.20.1050.10">
    <property type="match status" value="1"/>
</dbReference>
<organism evidence="5 6">
    <name type="scientific">Folsomia candida</name>
    <name type="common">Springtail</name>
    <dbReference type="NCBI Taxonomy" id="158441"/>
    <lineage>
        <taxon>Eukaryota</taxon>
        <taxon>Metazoa</taxon>
        <taxon>Ecdysozoa</taxon>
        <taxon>Arthropoda</taxon>
        <taxon>Hexapoda</taxon>
        <taxon>Collembola</taxon>
        <taxon>Entomobryomorpha</taxon>
        <taxon>Isotomoidea</taxon>
        <taxon>Isotomidae</taxon>
        <taxon>Proisotominae</taxon>
        <taxon>Folsomia</taxon>
    </lineage>
</organism>
<evidence type="ECO:0000259" key="4">
    <source>
        <dbReference type="PROSITE" id="PS50404"/>
    </source>
</evidence>
<keyword evidence="2 5" id="KW-0808">Transferase</keyword>
<dbReference type="AlphaFoldDB" id="A0A226F5Y6"/>
<protein>
    <submittedName>
        <fullName evidence="5">Glutathione S-transferase theta-1</fullName>
    </submittedName>
</protein>
<feature type="domain" description="GST N-terminal" evidence="4">
    <location>
        <begin position="1"/>
        <end position="82"/>
    </location>
</feature>
<dbReference type="CDD" id="cd03050">
    <property type="entry name" value="GST_N_Theta"/>
    <property type="match status" value="1"/>
</dbReference>
<dbReference type="Gene3D" id="3.40.30.10">
    <property type="entry name" value="Glutaredoxin"/>
    <property type="match status" value="1"/>
</dbReference>
<dbReference type="Proteomes" id="UP000198287">
    <property type="component" value="Unassembled WGS sequence"/>
</dbReference>
<dbReference type="SFLD" id="SFLDG01153">
    <property type="entry name" value="Main.4:_Theta-like"/>
    <property type="match status" value="1"/>
</dbReference>
<sequence length="225" mass="26102">MSLKLYVHPLSQPARALLLFCRANSIPFQEHVVDLIKGEHKREEYKKVNPFQKVPVISHDGFLLTESVAILRYLSRTFSVPDHWYPKESELQARIDAYMAWQHLNLRSYGSMYFQTGYVIPRTFKQPVNEQKLSKFEKGLETALDEITDIWLKDGPFIGGGKQISVADLLAVTEMEQPGMAGYDVKTYNKRITEYMNTVREILQPHYDQIHSECHKIQEKALKKA</sequence>
<name>A0A226F5Y6_FOLCA</name>
<dbReference type="CDD" id="cd03183">
    <property type="entry name" value="GST_C_Theta"/>
    <property type="match status" value="1"/>
</dbReference>
<dbReference type="InterPro" id="IPR040075">
    <property type="entry name" value="GST_N_Theta"/>
</dbReference>
<evidence type="ECO:0000313" key="5">
    <source>
        <dbReference type="EMBL" id="OXA65202.1"/>
    </source>
</evidence>
<dbReference type="PANTHER" id="PTHR43917:SF8">
    <property type="entry name" value="GH16740P-RELATED"/>
    <property type="match status" value="1"/>
</dbReference>
<dbReference type="Pfam" id="PF02798">
    <property type="entry name" value="GST_N"/>
    <property type="match status" value="1"/>
</dbReference>
<evidence type="ECO:0000256" key="1">
    <source>
        <dbReference type="ARBA" id="ARBA00009899"/>
    </source>
</evidence>
<comment type="similarity">
    <text evidence="1">Belongs to the GST superfamily. Theta family.</text>
</comment>
<dbReference type="FunFam" id="3.40.30.10:FF:000176">
    <property type="entry name" value="Glutathione S-transferase theta-1"/>
    <property type="match status" value="1"/>
</dbReference>
<dbReference type="InterPro" id="IPR036249">
    <property type="entry name" value="Thioredoxin-like_sf"/>
</dbReference>
<dbReference type="GO" id="GO:0005737">
    <property type="term" value="C:cytoplasm"/>
    <property type="evidence" value="ECO:0007669"/>
    <property type="project" value="TreeGrafter"/>
</dbReference>
<dbReference type="FunFam" id="1.20.1050.10:FF:000039">
    <property type="entry name" value="Glutathione S-transferase theta-1"/>
    <property type="match status" value="1"/>
</dbReference>
<accession>A0A226F5Y6</accession>
<dbReference type="SFLD" id="SFLDG00358">
    <property type="entry name" value="Main_(cytGST)"/>
    <property type="match status" value="1"/>
</dbReference>
<dbReference type="InterPro" id="IPR036282">
    <property type="entry name" value="Glutathione-S-Trfase_C_sf"/>
</dbReference>
<keyword evidence="6" id="KW-1185">Reference proteome</keyword>
<dbReference type="SUPFAM" id="SSF47616">
    <property type="entry name" value="GST C-terminal domain-like"/>
    <property type="match status" value="1"/>
</dbReference>